<dbReference type="InParanoid" id="A0A3N4KSU9"/>
<keyword evidence="2" id="KW-1185">Reference proteome</keyword>
<accession>A0A3N4KSU9</accession>
<sequence>MPPLMPGMCTIPYDICKTDEMWPSLPGIGFFPQRILPLPFMNVLPVNRTHRVYSLIRKAKLKYPAGRVPWPRMDDVYILQDLESRVETLLITLPNFTDDELEPEYQVRMTESIAIFMVLCQALRQRRERTNQLQIEESRCSKPGMKEHIETQRWMAYNILKILERFAIIMLGGDKWCASRRRMTGFDIIWVLMKVSCAVPRLEALCENLEEFNRGNGVECPNCIMAELKPLFLELFDPATFGREKHMQQLRVVTGNGIATAVYTPYAIPMESSSYLEKFNTL</sequence>
<evidence type="ECO:0000313" key="2">
    <source>
        <dbReference type="Proteomes" id="UP000277580"/>
    </source>
</evidence>
<protein>
    <submittedName>
        <fullName evidence="1">Uncharacterized protein</fullName>
    </submittedName>
</protein>
<proteinExistence type="predicted"/>
<organism evidence="1 2">
    <name type="scientific">Morchella conica CCBAS932</name>
    <dbReference type="NCBI Taxonomy" id="1392247"/>
    <lineage>
        <taxon>Eukaryota</taxon>
        <taxon>Fungi</taxon>
        <taxon>Dikarya</taxon>
        <taxon>Ascomycota</taxon>
        <taxon>Pezizomycotina</taxon>
        <taxon>Pezizomycetes</taxon>
        <taxon>Pezizales</taxon>
        <taxon>Morchellaceae</taxon>
        <taxon>Morchella</taxon>
    </lineage>
</organism>
<evidence type="ECO:0000313" key="1">
    <source>
        <dbReference type="EMBL" id="RPB08835.1"/>
    </source>
</evidence>
<dbReference type="OrthoDB" id="5368282at2759"/>
<dbReference type="AlphaFoldDB" id="A0A3N4KSU9"/>
<name>A0A3N4KSU9_9PEZI</name>
<reference evidence="1 2" key="1">
    <citation type="journal article" date="2018" name="Nat. Ecol. Evol.">
        <title>Pezizomycetes genomes reveal the molecular basis of ectomycorrhizal truffle lifestyle.</title>
        <authorList>
            <person name="Murat C."/>
            <person name="Payen T."/>
            <person name="Noel B."/>
            <person name="Kuo A."/>
            <person name="Morin E."/>
            <person name="Chen J."/>
            <person name="Kohler A."/>
            <person name="Krizsan K."/>
            <person name="Balestrini R."/>
            <person name="Da Silva C."/>
            <person name="Montanini B."/>
            <person name="Hainaut M."/>
            <person name="Levati E."/>
            <person name="Barry K.W."/>
            <person name="Belfiori B."/>
            <person name="Cichocki N."/>
            <person name="Clum A."/>
            <person name="Dockter R.B."/>
            <person name="Fauchery L."/>
            <person name="Guy J."/>
            <person name="Iotti M."/>
            <person name="Le Tacon F."/>
            <person name="Lindquist E.A."/>
            <person name="Lipzen A."/>
            <person name="Malagnac F."/>
            <person name="Mello A."/>
            <person name="Molinier V."/>
            <person name="Miyauchi S."/>
            <person name="Poulain J."/>
            <person name="Riccioni C."/>
            <person name="Rubini A."/>
            <person name="Sitrit Y."/>
            <person name="Splivallo R."/>
            <person name="Traeger S."/>
            <person name="Wang M."/>
            <person name="Zifcakova L."/>
            <person name="Wipf D."/>
            <person name="Zambonelli A."/>
            <person name="Paolocci F."/>
            <person name="Nowrousian M."/>
            <person name="Ottonello S."/>
            <person name="Baldrian P."/>
            <person name="Spatafora J.W."/>
            <person name="Henrissat B."/>
            <person name="Nagy L.G."/>
            <person name="Aury J.M."/>
            <person name="Wincker P."/>
            <person name="Grigoriev I.V."/>
            <person name="Bonfante P."/>
            <person name="Martin F.M."/>
        </authorList>
    </citation>
    <scope>NUCLEOTIDE SEQUENCE [LARGE SCALE GENOMIC DNA]</scope>
    <source>
        <strain evidence="1 2">CCBAS932</strain>
    </source>
</reference>
<gene>
    <name evidence="1" type="ORF">P167DRAFT_577883</name>
</gene>
<dbReference type="EMBL" id="ML119158">
    <property type="protein sequence ID" value="RPB08835.1"/>
    <property type="molecule type" value="Genomic_DNA"/>
</dbReference>
<dbReference type="Proteomes" id="UP000277580">
    <property type="component" value="Unassembled WGS sequence"/>
</dbReference>